<dbReference type="InterPro" id="IPR009291">
    <property type="entry name" value="Vps62"/>
</dbReference>
<sequence length="340" mass="37747">MRRKHVRRMGLFLLICAAWCGMMWNTMAFAAIVDNDTDTIDDNVEQTLMLKFAPKMYLHVNEVNKPSSVDWYLQRVTMRFHHDGGCSDDQILALGSVTQANMFTQSHSTKNFLCSHNSDNIMSNQARDTYHDEGFFLQPPDDATHLGATNSSNWKVYAHVLKSTTISGGYDIQYWFFSPYNDSPSVAGVDLNHESDWEHITVTLDSEMNFQSTYYAAHDNEGLPYTAAQMDFADSSGVIATSSQELLNDYTHPVVYSALGTHASYPTAGTHTRTSPLPADVTSTGTAWNTKNSVINVGELSYPLNSQTFIKYAGLWGEIGATTESTGVKGPAFQGAWTTH</sequence>
<protein>
    <submittedName>
        <fullName evidence="2">Uncharacterized protein</fullName>
    </submittedName>
</protein>
<dbReference type="RefSeq" id="WP_236293472.1">
    <property type="nucleotide sequence ID" value="NZ_CAKMMW010000049.1"/>
</dbReference>
<organism evidence="2 3">
    <name type="scientific">Paenibacillus allorhizoplanae</name>
    <dbReference type="NCBI Taxonomy" id="2905648"/>
    <lineage>
        <taxon>Bacteria</taxon>
        <taxon>Bacillati</taxon>
        <taxon>Bacillota</taxon>
        <taxon>Bacilli</taxon>
        <taxon>Bacillales</taxon>
        <taxon>Paenibacillaceae</taxon>
        <taxon>Paenibacillus</taxon>
    </lineage>
</organism>
<evidence type="ECO:0000313" key="2">
    <source>
        <dbReference type="EMBL" id="CAH1232357.1"/>
    </source>
</evidence>
<dbReference type="Proteomes" id="UP000838821">
    <property type="component" value="Unassembled WGS sequence"/>
</dbReference>
<keyword evidence="3" id="KW-1185">Reference proteome</keyword>
<accession>A0ABN8H6E4</accession>
<name>A0ABN8H6E4_9BACL</name>
<comment type="caution">
    <text evidence="2">The sequence shown here is derived from an EMBL/GenBank/DDBJ whole genome shotgun (WGS) entry which is preliminary data.</text>
</comment>
<dbReference type="EMBL" id="CAKMMW010000049">
    <property type="protein sequence ID" value="CAH1232357.1"/>
    <property type="molecule type" value="Genomic_DNA"/>
</dbReference>
<dbReference type="Pfam" id="PF06101">
    <property type="entry name" value="Vps62"/>
    <property type="match status" value="1"/>
</dbReference>
<keyword evidence="1" id="KW-0732">Signal</keyword>
<evidence type="ECO:0000313" key="3">
    <source>
        <dbReference type="Proteomes" id="UP000838821"/>
    </source>
</evidence>
<feature type="chain" id="PRO_5046380875" evidence="1">
    <location>
        <begin position="31"/>
        <end position="340"/>
    </location>
</feature>
<dbReference type="PANTHER" id="PTHR48174">
    <property type="entry name" value="DUF946 FAMILY PROTEIN"/>
    <property type="match status" value="1"/>
</dbReference>
<evidence type="ECO:0000256" key="1">
    <source>
        <dbReference type="SAM" id="SignalP"/>
    </source>
</evidence>
<proteinExistence type="predicted"/>
<dbReference type="PANTHER" id="PTHR48174:SF5">
    <property type="entry name" value="VACUOLAR PROTEIN SORTING-ASSOCIATED PROTEIN 62"/>
    <property type="match status" value="1"/>
</dbReference>
<gene>
    <name evidence="2" type="ORF">PAECIP111891_06999</name>
</gene>
<reference evidence="2" key="1">
    <citation type="submission" date="2022-01" db="EMBL/GenBank/DDBJ databases">
        <authorList>
            <person name="Criscuolo A."/>
        </authorList>
    </citation>
    <scope>NUCLEOTIDE SEQUENCE</scope>
    <source>
        <strain evidence="2">CIP111891</strain>
    </source>
</reference>
<feature type="signal peptide" evidence="1">
    <location>
        <begin position="1"/>
        <end position="30"/>
    </location>
</feature>